<evidence type="ECO:0000256" key="3">
    <source>
        <dbReference type="ARBA" id="ARBA00022692"/>
    </source>
</evidence>
<evidence type="ECO:0000313" key="9">
    <source>
        <dbReference type="Proteomes" id="UP000702544"/>
    </source>
</evidence>
<reference evidence="8 9" key="1">
    <citation type="submission" date="2020-01" db="EMBL/GenBank/DDBJ databases">
        <title>Genomes assembled from Gulf of Kutch pelagic sediment metagenomes.</title>
        <authorList>
            <person name="Chandrashekar M."/>
            <person name="Mahajan M.S."/>
            <person name="Dave K.J."/>
            <person name="Vatsa P."/>
            <person name="Nathani N.M."/>
        </authorList>
    </citation>
    <scope>NUCLEOTIDE SEQUENCE [LARGE SCALE GENOMIC DNA]</scope>
    <source>
        <strain evidence="8">KS3-K002</strain>
    </source>
</reference>
<accession>A0AAE5CAX9</accession>
<dbReference type="InterPro" id="IPR020846">
    <property type="entry name" value="MFS_dom"/>
</dbReference>
<evidence type="ECO:0000259" key="7">
    <source>
        <dbReference type="PROSITE" id="PS50850"/>
    </source>
</evidence>
<dbReference type="InterPro" id="IPR036259">
    <property type="entry name" value="MFS_trans_sf"/>
</dbReference>
<keyword evidence="4 6" id="KW-1133">Transmembrane helix</keyword>
<dbReference type="PROSITE" id="PS50850">
    <property type="entry name" value="MFS"/>
    <property type="match status" value="1"/>
</dbReference>
<gene>
    <name evidence="8" type="ORF">GWO12_01675</name>
</gene>
<dbReference type="InterPro" id="IPR001958">
    <property type="entry name" value="Tet-R_TetA/multi-R_MdtG-like"/>
</dbReference>
<feature type="transmembrane region" description="Helical" evidence="6">
    <location>
        <begin position="32"/>
        <end position="54"/>
    </location>
</feature>
<dbReference type="CDD" id="cd17330">
    <property type="entry name" value="MFS_SLC46_TetA_like"/>
    <property type="match status" value="1"/>
</dbReference>
<dbReference type="EMBL" id="JAACAK010000014">
    <property type="protein sequence ID" value="NIR73815.1"/>
    <property type="molecule type" value="Genomic_DNA"/>
</dbReference>
<keyword evidence="2" id="KW-0813">Transport</keyword>
<feature type="transmembrane region" description="Helical" evidence="6">
    <location>
        <begin position="270"/>
        <end position="289"/>
    </location>
</feature>
<feature type="domain" description="Major facilitator superfamily (MFS) profile" evidence="7">
    <location>
        <begin position="1"/>
        <end position="383"/>
    </location>
</feature>
<sequence>MLVLIGTMLVDMIGFGIVLPLLPFYAVEFGAADWMVGPLIASFSVAQLISTPFWGKISDHYGRRPLILAGLAFSAVSYVLFGLATTVTVLFISRIVQGASGGTIAVAQAYVSDTTAPERRAQVLGWLSAATGAAFMIGPAIGSWAFRWGGHQAPGFVAAGLCLTNLAFGVRFLPEPRTLSQTGQSRLSVPPLREVMRSVLREPLNIMIAIYFLGIGAFASITAIFPLFLEQRFGIDETTVGYVFVYVGSVSVLIRGVTVGPLVHRFGEPVVSRLGGFILVSGLAAGALATGWPMLAVALTCIAAGTGTLFPPLAALISRSAAPEVQGSTLGINQFFGGVARVAGPLWGAAAFDLSGPAAPFITAAIGVSFAFLLTWRLRMPREETAEAAAAAGGAETSG</sequence>
<feature type="transmembrane region" description="Helical" evidence="6">
    <location>
        <begin position="7"/>
        <end position="26"/>
    </location>
</feature>
<evidence type="ECO:0000313" key="8">
    <source>
        <dbReference type="EMBL" id="NIR73815.1"/>
    </source>
</evidence>
<dbReference type="PANTHER" id="PTHR23504">
    <property type="entry name" value="MAJOR FACILITATOR SUPERFAMILY DOMAIN-CONTAINING PROTEIN 10"/>
    <property type="match status" value="1"/>
</dbReference>
<feature type="transmembrane region" description="Helical" evidence="6">
    <location>
        <begin position="91"/>
        <end position="111"/>
    </location>
</feature>
<feature type="transmembrane region" description="Helical" evidence="6">
    <location>
        <begin position="66"/>
        <end position="85"/>
    </location>
</feature>
<dbReference type="GO" id="GO:0016020">
    <property type="term" value="C:membrane"/>
    <property type="evidence" value="ECO:0007669"/>
    <property type="project" value="UniProtKB-SubCell"/>
</dbReference>
<dbReference type="PRINTS" id="PR01035">
    <property type="entry name" value="TCRTETA"/>
</dbReference>
<evidence type="ECO:0000256" key="1">
    <source>
        <dbReference type="ARBA" id="ARBA00004141"/>
    </source>
</evidence>
<evidence type="ECO:0000256" key="5">
    <source>
        <dbReference type="ARBA" id="ARBA00023136"/>
    </source>
</evidence>
<organism evidence="8 9">
    <name type="scientific">Candidatus Kutchimonas denitrificans</name>
    <dbReference type="NCBI Taxonomy" id="3056748"/>
    <lineage>
        <taxon>Bacteria</taxon>
        <taxon>Pseudomonadati</taxon>
        <taxon>Gemmatimonadota</taxon>
        <taxon>Gemmatimonadia</taxon>
        <taxon>Candidatus Palauibacterales</taxon>
        <taxon>Candidatus Palauibacteraceae</taxon>
        <taxon>Candidatus Kutchimonas</taxon>
    </lineage>
</organism>
<feature type="transmembrane region" description="Helical" evidence="6">
    <location>
        <begin position="123"/>
        <end position="146"/>
    </location>
</feature>
<evidence type="ECO:0000256" key="4">
    <source>
        <dbReference type="ARBA" id="ARBA00022989"/>
    </source>
</evidence>
<feature type="transmembrane region" description="Helical" evidence="6">
    <location>
        <begin position="358"/>
        <end position="376"/>
    </location>
</feature>
<feature type="transmembrane region" description="Helical" evidence="6">
    <location>
        <begin position="241"/>
        <end position="263"/>
    </location>
</feature>
<name>A0AAE5CAX9_9BACT</name>
<feature type="transmembrane region" description="Helical" evidence="6">
    <location>
        <begin position="152"/>
        <end position="173"/>
    </location>
</feature>
<dbReference type="Gene3D" id="1.20.1250.20">
    <property type="entry name" value="MFS general substrate transporter like domains"/>
    <property type="match status" value="1"/>
</dbReference>
<feature type="transmembrane region" description="Helical" evidence="6">
    <location>
        <begin position="206"/>
        <end position="229"/>
    </location>
</feature>
<evidence type="ECO:0000256" key="6">
    <source>
        <dbReference type="SAM" id="Phobius"/>
    </source>
</evidence>
<comment type="subcellular location">
    <subcellularLocation>
        <location evidence="1">Membrane</location>
        <topology evidence="1">Multi-pass membrane protein</topology>
    </subcellularLocation>
</comment>
<feature type="transmembrane region" description="Helical" evidence="6">
    <location>
        <begin position="330"/>
        <end position="352"/>
    </location>
</feature>
<proteinExistence type="predicted"/>
<feature type="transmembrane region" description="Helical" evidence="6">
    <location>
        <begin position="295"/>
        <end position="318"/>
    </location>
</feature>
<keyword evidence="5 6" id="KW-0472">Membrane</keyword>
<dbReference type="GO" id="GO:0022857">
    <property type="term" value="F:transmembrane transporter activity"/>
    <property type="evidence" value="ECO:0007669"/>
    <property type="project" value="InterPro"/>
</dbReference>
<dbReference type="Pfam" id="PF07690">
    <property type="entry name" value="MFS_1"/>
    <property type="match status" value="1"/>
</dbReference>
<keyword evidence="3 6" id="KW-0812">Transmembrane</keyword>
<dbReference type="Proteomes" id="UP000702544">
    <property type="component" value="Unassembled WGS sequence"/>
</dbReference>
<protein>
    <submittedName>
        <fullName evidence="8">MFS transporter</fullName>
    </submittedName>
</protein>
<evidence type="ECO:0000256" key="2">
    <source>
        <dbReference type="ARBA" id="ARBA00022448"/>
    </source>
</evidence>
<dbReference type="AlphaFoldDB" id="A0AAE5CAX9"/>
<dbReference type="SUPFAM" id="SSF103473">
    <property type="entry name" value="MFS general substrate transporter"/>
    <property type="match status" value="1"/>
</dbReference>
<dbReference type="PANTHER" id="PTHR23504:SF15">
    <property type="entry name" value="MAJOR FACILITATOR SUPERFAMILY (MFS) PROFILE DOMAIN-CONTAINING PROTEIN"/>
    <property type="match status" value="1"/>
</dbReference>
<dbReference type="InterPro" id="IPR011701">
    <property type="entry name" value="MFS"/>
</dbReference>
<comment type="caution">
    <text evidence="8">The sequence shown here is derived from an EMBL/GenBank/DDBJ whole genome shotgun (WGS) entry which is preliminary data.</text>
</comment>